<dbReference type="AlphaFoldDB" id="A0A449G764"/>
<proteinExistence type="predicted"/>
<evidence type="ECO:0000313" key="1">
    <source>
        <dbReference type="EMBL" id="VFA81602.1"/>
    </source>
</evidence>
<name>A0A449G764_NOCFR</name>
<dbReference type="RefSeq" id="WP_137354339.1">
    <property type="nucleotide sequence ID" value="NZ_CAACYE020000001.1"/>
</dbReference>
<organism evidence="1">
    <name type="scientific">Nocardia farcinica</name>
    <dbReference type="NCBI Taxonomy" id="37329"/>
    <lineage>
        <taxon>Bacteria</taxon>
        <taxon>Bacillati</taxon>
        <taxon>Actinomycetota</taxon>
        <taxon>Actinomycetes</taxon>
        <taxon>Mycobacteriales</taxon>
        <taxon>Nocardiaceae</taxon>
        <taxon>Nocardia</taxon>
    </lineage>
</organism>
<dbReference type="EMBL" id="CAACYE010000005">
    <property type="protein sequence ID" value="VFA81602.1"/>
    <property type="molecule type" value="Genomic_DNA"/>
</dbReference>
<protein>
    <recommendedName>
        <fullName evidence="2">Phage protein Gp19/Gp15/Gp42</fullName>
    </recommendedName>
</protein>
<gene>
    <name evidence="1" type="ORF">NCTC1935_00186</name>
</gene>
<accession>A0A449G764</accession>
<reference evidence="1" key="1">
    <citation type="submission" date="2019-02" db="EMBL/GenBank/DDBJ databases">
        <authorList>
            <consortium name="Pathogen Informatics"/>
        </authorList>
    </citation>
    <scope>NUCLEOTIDE SEQUENCE</scope>
    <source>
        <strain evidence="1">3012STDY6733949</strain>
    </source>
</reference>
<evidence type="ECO:0008006" key="2">
    <source>
        <dbReference type="Google" id="ProtNLM"/>
    </source>
</evidence>
<sequence>MPLATPDDVALGWREFSQADEDRAALLIAAAEAWIRDPSRRPDIDDDDPIAKVVVVEVVRAAMAVPPDFVGHTSYSDTMGPWARSGTLATTAGTLMFLADHERRLGISSMPMPSGDFGDLAGYRYPPPGAVLP</sequence>